<sequence>MGSQEDKALVNKVFDLYHRISALPSLKPSATVDDLFTRLVRLCIPPIPLDVTALGAPVPAMRARLIRLCGEAEGLLESHYASLLSASAVNPLDRLSVFPYYENYLKLSLLEHTILSEHAARAPENVAFVGSGPLPLTSIVLATRHLRGARFHNYDFDAEANEKAARLVRADPDLSARMAFHTVDVMDVAAEELRRYDVVFLAALVGLCREDKARVIDHLGRHMAPGALLMLRSAHGARAFLYPVVDEADLRGWFDVLSVFHPEDEVVNSVVIARRRCAVAENGRARAPGHVQGRCPIVFPSKCKCMDFGLGHAGRMEEMVIEEQQPS</sequence>
<comment type="similarity">
    <text evidence="1 6">Belongs to the nicotianamine synthase (NAS)-like family.</text>
</comment>
<dbReference type="Proteomes" id="UP001180020">
    <property type="component" value="Unassembled WGS sequence"/>
</dbReference>
<dbReference type="Gene3D" id="3.40.50.150">
    <property type="entry name" value="Vaccinia Virus protein VP39"/>
    <property type="match status" value="1"/>
</dbReference>
<evidence type="ECO:0000256" key="5">
    <source>
        <dbReference type="ARBA" id="ARBA00049391"/>
    </source>
</evidence>
<evidence type="ECO:0000256" key="3">
    <source>
        <dbReference type="ARBA" id="ARBA00022679"/>
    </source>
</evidence>
<proteinExistence type="inferred from homology"/>
<keyword evidence="4 6" id="KW-0949">S-adenosyl-L-methionine</keyword>
<evidence type="ECO:0000313" key="8">
    <source>
        <dbReference type="Proteomes" id="UP001180020"/>
    </source>
</evidence>
<dbReference type="PROSITE" id="PS51142">
    <property type="entry name" value="NAS"/>
    <property type="match status" value="1"/>
</dbReference>
<evidence type="ECO:0000256" key="2">
    <source>
        <dbReference type="ARBA" id="ARBA00012675"/>
    </source>
</evidence>
<name>A0AAV9CY21_ACOCL</name>
<accession>A0AAV9CY21</accession>
<dbReference type="PANTHER" id="PTHR32266">
    <property type="entry name" value="NICOTIANAMINE SYNTHASE 3"/>
    <property type="match status" value="1"/>
</dbReference>
<protein>
    <recommendedName>
        <fullName evidence="2 6">Nicotianamine synthase</fullName>
        <ecNumber evidence="2 6">2.5.1.43</ecNumber>
    </recommendedName>
</protein>
<dbReference type="EC" id="2.5.1.43" evidence="2 6"/>
<dbReference type="EMBL" id="JAUJYO010000016">
    <property type="protein sequence ID" value="KAK1294148.1"/>
    <property type="molecule type" value="Genomic_DNA"/>
</dbReference>
<dbReference type="Pfam" id="PF03059">
    <property type="entry name" value="NAS"/>
    <property type="match status" value="1"/>
</dbReference>
<keyword evidence="3 6" id="KW-0808">Transferase</keyword>
<dbReference type="PANTHER" id="PTHR32266:SF12">
    <property type="entry name" value="NICOTIANAMINE SYNTHASE 3"/>
    <property type="match status" value="1"/>
</dbReference>
<dbReference type="GO" id="GO:0030418">
    <property type="term" value="P:nicotianamine biosynthetic process"/>
    <property type="evidence" value="ECO:0007669"/>
    <property type="project" value="UniProtKB-UniRule"/>
</dbReference>
<dbReference type="InterPro" id="IPR029063">
    <property type="entry name" value="SAM-dependent_MTases_sf"/>
</dbReference>
<comment type="function">
    <text evidence="6">Synthesizes nicotianamine, a polyamine which serves as a sensor for the physiological iron status within the plant, and/or might be involved in the transport of iron.</text>
</comment>
<evidence type="ECO:0000313" key="7">
    <source>
        <dbReference type="EMBL" id="KAK1294148.1"/>
    </source>
</evidence>
<comment type="catalytic activity">
    <reaction evidence="5 6">
        <text>3 S-adenosyl-L-methionine = nicotianamine + 3 S-methyl-5'-thioadenosine + 3 H(+)</text>
        <dbReference type="Rhea" id="RHEA:16481"/>
        <dbReference type="ChEBI" id="CHEBI:15378"/>
        <dbReference type="ChEBI" id="CHEBI:17509"/>
        <dbReference type="ChEBI" id="CHEBI:58249"/>
        <dbReference type="ChEBI" id="CHEBI:59789"/>
        <dbReference type="EC" id="2.5.1.43"/>
    </reaction>
</comment>
<keyword evidence="8" id="KW-1185">Reference proteome</keyword>
<reference evidence="7" key="1">
    <citation type="journal article" date="2023" name="Nat. Commun.">
        <title>Diploid and tetraploid genomes of Acorus and the evolution of monocots.</title>
        <authorList>
            <person name="Ma L."/>
            <person name="Liu K.W."/>
            <person name="Li Z."/>
            <person name="Hsiao Y.Y."/>
            <person name="Qi Y."/>
            <person name="Fu T."/>
            <person name="Tang G.D."/>
            <person name="Zhang D."/>
            <person name="Sun W.H."/>
            <person name="Liu D.K."/>
            <person name="Li Y."/>
            <person name="Chen G.Z."/>
            <person name="Liu X.D."/>
            <person name="Liao X.Y."/>
            <person name="Jiang Y.T."/>
            <person name="Yu X."/>
            <person name="Hao Y."/>
            <person name="Huang J."/>
            <person name="Zhao X.W."/>
            <person name="Ke S."/>
            <person name="Chen Y.Y."/>
            <person name="Wu W.L."/>
            <person name="Hsu J.L."/>
            <person name="Lin Y.F."/>
            <person name="Huang M.D."/>
            <person name="Li C.Y."/>
            <person name="Huang L."/>
            <person name="Wang Z.W."/>
            <person name="Zhao X."/>
            <person name="Zhong W.Y."/>
            <person name="Peng D.H."/>
            <person name="Ahmad S."/>
            <person name="Lan S."/>
            <person name="Zhang J.S."/>
            <person name="Tsai W.C."/>
            <person name="Van de Peer Y."/>
            <person name="Liu Z.J."/>
        </authorList>
    </citation>
    <scope>NUCLEOTIDE SEQUENCE</scope>
    <source>
        <strain evidence="7">CP</strain>
    </source>
</reference>
<dbReference type="AlphaFoldDB" id="A0AAV9CY21"/>
<comment type="caution">
    <text evidence="7">The sequence shown here is derived from an EMBL/GenBank/DDBJ whole genome shotgun (WGS) entry which is preliminary data.</text>
</comment>
<evidence type="ECO:0000256" key="6">
    <source>
        <dbReference type="RuleBase" id="RU368095"/>
    </source>
</evidence>
<gene>
    <name evidence="7" type="primary">CHLN</name>
    <name evidence="7" type="ORF">QJS10_CPA16g01649</name>
</gene>
<dbReference type="SUPFAM" id="SSF53335">
    <property type="entry name" value="S-adenosyl-L-methionine-dependent methyltransferases"/>
    <property type="match status" value="1"/>
</dbReference>
<reference evidence="7" key="2">
    <citation type="submission" date="2023-06" db="EMBL/GenBank/DDBJ databases">
        <authorList>
            <person name="Ma L."/>
            <person name="Liu K.-W."/>
            <person name="Li Z."/>
            <person name="Hsiao Y.-Y."/>
            <person name="Qi Y."/>
            <person name="Fu T."/>
            <person name="Tang G."/>
            <person name="Zhang D."/>
            <person name="Sun W.-H."/>
            <person name="Liu D.-K."/>
            <person name="Li Y."/>
            <person name="Chen G.-Z."/>
            <person name="Liu X.-D."/>
            <person name="Liao X.-Y."/>
            <person name="Jiang Y.-T."/>
            <person name="Yu X."/>
            <person name="Hao Y."/>
            <person name="Huang J."/>
            <person name="Zhao X.-W."/>
            <person name="Ke S."/>
            <person name="Chen Y.-Y."/>
            <person name="Wu W.-L."/>
            <person name="Hsu J.-L."/>
            <person name="Lin Y.-F."/>
            <person name="Huang M.-D."/>
            <person name="Li C.-Y."/>
            <person name="Huang L."/>
            <person name="Wang Z.-W."/>
            <person name="Zhao X."/>
            <person name="Zhong W.-Y."/>
            <person name="Peng D.-H."/>
            <person name="Ahmad S."/>
            <person name="Lan S."/>
            <person name="Zhang J.-S."/>
            <person name="Tsai W.-C."/>
            <person name="Van De Peer Y."/>
            <person name="Liu Z.-J."/>
        </authorList>
    </citation>
    <scope>NUCLEOTIDE SEQUENCE</scope>
    <source>
        <strain evidence="7">CP</strain>
        <tissue evidence="7">Leaves</tissue>
    </source>
</reference>
<dbReference type="CDD" id="cd02440">
    <property type="entry name" value="AdoMet_MTases"/>
    <property type="match status" value="1"/>
</dbReference>
<dbReference type="InterPro" id="IPR004298">
    <property type="entry name" value="Nicotian_synth"/>
</dbReference>
<evidence type="ECO:0000256" key="4">
    <source>
        <dbReference type="ARBA" id="ARBA00022691"/>
    </source>
</evidence>
<evidence type="ECO:0000256" key="1">
    <source>
        <dbReference type="ARBA" id="ARBA00007009"/>
    </source>
</evidence>
<organism evidence="7 8">
    <name type="scientific">Acorus calamus</name>
    <name type="common">Sweet flag</name>
    <dbReference type="NCBI Taxonomy" id="4465"/>
    <lineage>
        <taxon>Eukaryota</taxon>
        <taxon>Viridiplantae</taxon>
        <taxon>Streptophyta</taxon>
        <taxon>Embryophyta</taxon>
        <taxon>Tracheophyta</taxon>
        <taxon>Spermatophyta</taxon>
        <taxon>Magnoliopsida</taxon>
        <taxon>Liliopsida</taxon>
        <taxon>Acoraceae</taxon>
        <taxon>Acorus</taxon>
    </lineage>
</organism>
<dbReference type="GO" id="GO:0030410">
    <property type="term" value="F:nicotianamine synthase activity"/>
    <property type="evidence" value="ECO:0007669"/>
    <property type="project" value="UniProtKB-UniRule"/>
</dbReference>